<evidence type="ECO:0000256" key="1">
    <source>
        <dbReference type="SAM" id="MobiDB-lite"/>
    </source>
</evidence>
<evidence type="ECO:0000313" key="3">
    <source>
        <dbReference type="Proteomes" id="UP001218629"/>
    </source>
</evidence>
<reference evidence="2 3" key="1">
    <citation type="submission" date="2022-03" db="EMBL/GenBank/DDBJ databases">
        <title>Streptomyces yunnanensis P86,complete genome.</title>
        <authorList>
            <person name="Chen S."/>
            <person name="Zhang Q."/>
        </authorList>
    </citation>
    <scope>NUCLEOTIDE SEQUENCE [LARGE SCALE GENOMIC DNA]</scope>
    <source>
        <strain evidence="2 3">P86</strain>
    </source>
</reference>
<organism evidence="2 3">
    <name type="scientific">Streptomyces yunnanensis</name>
    <dbReference type="NCBI Taxonomy" id="156453"/>
    <lineage>
        <taxon>Bacteria</taxon>
        <taxon>Bacillati</taxon>
        <taxon>Actinomycetota</taxon>
        <taxon>Actinomycetes</taxon>
        <taxon>Kitasatosporales</taxon>
        <taxon>Streptomycetaceae</taxon>
        <taxon>Streptomyces</taxon>
    </lineage>
</organism>
<dbReference type="Proteomes" id="UP001218629">
    <property type="component" value="Chromosome"/>
</dbReference>
<dbReference type="RefSeq" id="WP_275310951.1">
    <property type="nucleotide sequence ID" value="NZ_CP095749.1"/>
</dbReference>
<evidence type="ECO:0000313" key="2">
    <source>
        <dbReference type="EMBL" id="WEB44775.1"/>
    </source>
</evidence>
<accession>A0ABY8ALH9</accession>
<keyword evidence="3" id="KW-1185">Reference proteome</keyword>
<sequence>MSRAVLDAQCRAGDRAAEDFGERAAATCCLAPDPVAVLAADTDHDVRHEASARPAGTPHCPSRRWPRCCGTPAPPRTRPATGAHLTQRQDRRSAPAAFPSVFLNSPRRDSV</sequence>
<proteinExistence type="predicted"/>
<dbReference type="EMBL" id="CP095749">
    <property type="protein sequence ID" value="WEB44775.1"/>
    <property type="molecule type" value="Genomic_DNA"/>
</dbReference>
<protein>
    <submittedName>
        <fullName evidence="2">Uncharacterized protein</fullName>
    </submittedName>
</protein>
<feature type="region of interest" description="Disordered" evidence="1">
    <location>
        <begin position="71"/>
        <end position="111"/>
    </location>
</feature>
<gene>
    <name evidence="2" type="ORF">MOV08_39530</name>
</gene>
<name>A0ABY8ALH9_9ACTN</name>